<name>A0A9W6XHQ9_9STRA</name>
<comment type="caution">
    <text evidence="2">The sequence shown here is derived from an EMBL/GenBank/DDBJ whole genome shotgun (WGS) entry which is preliminary data.</text>
</comment>
<dbReference type="EMBL" id="BSXT01001118">
    <property type="protein sequence ID" value="GMF38780.1"/>
    <property type="molecule type" value="Genomic_DNA"/>
</dbReference>
<organism evidence="2 3">
    <name type="scientific">Phytophthora fragariaefolia</name>
    <dbReference type="NCBI Taxonomy" id="1490495"/>
    <lineage>
        <taxon>Eukaryota</taxon>
        <taxon>Sar</taxon>
        <taxon>Stramenopiles</taxon>
        <taxon>Oomycota</taxon>
        <taxon>Peronosporomycetes</taxon>
        <taxon>Peronosporales</taxon>
        <taxon>Peronosporaceae</taxon>
        <taxon>Phytophthora</taxon>
    </lineage>
</organism>
<evidence type="ECO:0000256" key="1">
    <source>
        <dbReference type="SAM" id="SignalP"/>
    </source>
</evidence>
<dbReference type="Proteomes" id="UP001165121">
    <property type="component" value="Unassembled WGS sequence"/>
</dbReference>
<accession>A0A9W6XHQ9</accession>
<sequence>MRWGTSLLALLAPALRAFADEVNPDHLTGDVWEDGLLRYRVVSDTVVSENVTTADLPLALMGASDDTNFCTVKNTYTLAVTVSKCLPSSEYEKLWSLKLSSISNARLSSVSFTYLDCSTSVGAPSAITAVSGPPRMEVMKGKTTPTVAGAVAVRVCPNLDCSVLPTDIVLAILPSVDLVVPTPLTNLVDCSKELTNAVSYGDGQSGACKCQCPNTPFASNGNPSFCSCASPKGLLNGSCQTCPNGRVNGVCTCSGSNMGWIGSICSTCPSGSSVMNSVCTCSAGREMVDGQCTCPSTSTFDGSACVCLGGQSLVNNVCTCPSTSTLTGTGVSAVCQCPGSTGFINGVCSTCPSGSSIVNGACTAREDDHSSMGSARVRQPRRSMVVRAGQCSCPDGQEYVNDKCESLCFWRTNNVGYACSWTDRRKTSLMLTEDCKINAPAALDNYVADKRSNKYDLTLSDPVISITATKQDKLTGVTRKTSWRNYLLSPTTLENEIKFSTFGVFNLLMTASDYDKIARCSGCVAIVDNYPPTAEMKCQTTVSNTLATAASYKDGKLNEAIAQENKFTDFYSNGNIKNNDVGSSEDTGANERCDDLTAEMQDFFTSSVSKLASVDSRCFDNNFAGQLLDRAPKTNPLVSGTQSDLDKLQCMRCCSKALTLKEYYYDYKCGSDSTNTEKKIATSDQCGFDYCLSMPSDTLVSASAAITDSVARETTTVLGGLPTSVAPASNVIHRTYHDTFTVVLHPHSPHNVCDTFNQLWIENSPTPRTNDQLHMCTYPGSDFVMMTFTYDSESDSTHIDDTVKGKYTDVKCYVRLTEGGSSNPESVKEAELPLAWAGTNSEGIQISKQLALELVNDPETAKTTDVLVRCDFTFKYFNSDQTTTDPCRHPFTIKDCDAPELKTSNPDACSPPSSFPGPFEACNGDVFTTVSDQSQVLTELKTVNDECCSKTLSCVSLRESVTDSGVKRCEASPPAPMVAMELRVDDEAGGGETRLATSASPSMVELFAASSLVAVVALIVVKQRMAGAARGTREMDDVYVTLLD</sequence>
<feature type="signal peptide" evidence="1">
    <location>
        <begin position="1"/>
        <end position="19"/>
    </location>
</feature>
<protein>
    <submittedName>
        <fullName evidence="2">Unnamed protein product</fullName>
    </submittedName>
</protein>
<gene>
    <name evidence="2" type="ORF">Pfra01_001129200</name>
</gene>
<proteinExistence type="predicted"/>
<evidence type="ECO:0000313" key="3">
    <source>
        <dbReference type="Proteomes" id="UP001165121"/>
    </source>
</evidence>
<keyword evidence="3" id="KW-1185">Reference proteome</keyword>
<dbReference type="AlphaFoldDB" id="A0A9W6XHQ9"/>
<keyword evidence="1" id="KW-0732">Signal</keyword>
<feature type="chain" id="PRO_5040895590" evidence="1">
    <location>
        <begin position="20"/>
        <end position="1044"/>
    </location>
</feature>
<dbReference type="OrthoDB" id="7250310at2759"/>
<evidence type="ECO:0000313" key="2">
    <source>
        <dbReference type="EMBL" id="GMF38780.1"/>
    </source>
</evidence>
<reference evidence="2" key="1">
    <citation type="submission" date="2023-04" db="EMBL/GenBank/DDBJ databases">
        <title>Phytophthora fragariaefolia NBRC 109709.</title>
        <authorList>
            <person name="Ichikawa N."/>
            <person name="Sato H."/>
            <person name="Tonouchi N."/>
        </authorList>
    </citation>
    <scope>NUCLEOTIDE SEQUENCE</scope>
    <source>
        <strain evidence="2">NBRC 109709</strain>
    </source>
</reference>